<keyword evidence="1" id="KW-0472">Membrane</keyword>
<organism evidence="3 4">
    <name type="scientific">Pseudonocardia petroleophila</name>
    <dbReference type="NCBI Taxonomy" id="37331"/>
    <lineage>
        <taxon>Bacteria</taxon>
        <taxon>Bacillati</taxon>
        <taxon>Actinomycetota</taxon>
        <taxon>Actinomycetes</taxon>
        <taxon>Pseudonocardiales</taxon>
        <taxon>Pseudonocardiaceae</taxon>
        <taxon>Pseudonocardia</taxon>
    </lineage>
</organism>
<gene>
    <name evidence="3" type="ORF">H6H00_04215</name>
</gene>
<accession>A0A7G7MRE8</accession>
<dbReference type="GO" id="GO:0008933">
    <property type="term" value="F:peptidoglycan lytic transglycosylase activity"/>
    <property type="evidence" value="ECO:0007669"/>
    <property type="project" value="TreeGrafter"/>
</dbReference>
<evidence type="ECO:0000313" key="4">
    <source>
        <dbReference type="Proteomes" id="UP000515728"/>
    </source>
</evidence>
<dbReference type="Pfam" id="PF13406">
    <property type="entry name" value="SLT_2"/>
    <property type="match status" value="1"/>
</dbReference>
<proteinExistence type="predicted"/>
<evidence type="ECO:0000256" key="1">
    <source>
        <dbReference type="SAM" id="Phobius"/>
    </source>
</evidence>
<dbReference type="KEGG" id="ppel:H6H00_04215"/>
<evidence type="ECO:0000313" key="3">
    <source>
        <dbReference type="EMBL" id="QNG55359.1"/>
    </source>
</evidence>
<dbReference type="Gene3D" id="1.10.530.10">
    <property type="match status" value="1"/>
</dbReference>
<dbReference type="GO" id="GO:0009253">
    <property type="term" value="P:peptidoglycan catabolic process"/>
    <property type="evidence" value="ECO:0007669"/>
    <property type="project" value="TreeGrafter"/>
</dbReference>
<reference evidence="3 4" key="1">
    <citation type="submission" date="2020-08" db="EMBL/GenBank/DDBJ databases">
        <authorList>
            <person name="Mo P."/>
        </authorList>
    </citation>
    <scope>NUCLEOTIDE SEQUENCE [LARGE SCALE GENOMIC DNA]</scope>
    <source>
        <strain evidence="3 4">CGMCC 4.1532</strain>
    </source>
</reference>
<keyword evidence="1" id="KW-0812">Transmembrane</keyword>
<keyword evidence="4" id="KW-1185">Reference proteome</keyword>
<keyword evidence="1" id="KW-1133">Transmembrane helix</keyword>
<dbReference type="InterPro" id="IPR043426">
    <property type="entry name" value="MltB-like"/>
</dbReference>
<dbReference type="Proteomes" id="UP000515728">
    <property type="component" value="Chromosome"/>
</dbReference>
<dbReference type="InterPro" id="IPR031304">
    <property type="entry name" value="SLT_2"/>
</dbReference>
<feature type="domain" description="Transglycosylase SLT" evidence="2">
    <location>
        <begin position="167"/>
        <end position="209"/>
    </location>
</feature>
<dbReference type="EMBL" id="CP060131">
    <property type="protein sequence ID" value="QNG55359.1"/>
    <property type="molecule type" value="Genomic_DNA"/>
</dbReference>
<dbReference type="SUPFAM" id="SSF53955">
    <property type="entry name" value="Lysozyme-like"/>
    <property type="match status" value="1"/>
</dbReference>
<feature type="transmembrane region" description="Helical" evidence="1">
    <location>
        <begin position="12"/>
        <end position="29"/>
    </location>
</feature>
<evidence type="ECO:0000259" key="2">
    <source>
        <dbReference type="Pfam" id="PF13406"/>
    </source>
</evidence>
<dbReference type="AlphaFoldDB" id="A0A7G7MRE8"/>
<dbReference type="PANTHER" id="PTHR30163:SF8">
    <property type="entry name" value="LYTIC MUREIN TRANSGLYCOSYLASE"/>
    <property type="match status" value="1"/>
</dbReference>
<sequence>MDGVNSRSAGTVAVLVTLGVVVAVLVAIVRGVSGERESRGDGLVAADVDRDTPVAQGAPLAVDVDLVAWADATAGQTGVPARALRAYGAAELAQRTDTPDCRLSWTTLAGIARVESDHGNLGRAALGDDGRPTPRIVGVPLDGSAGVREILDTDGGRLDGDTVHDRAVGPLQFLPTTWEAYGADGDGDGVADPHQIDDAARGAAAYLCADDRDTADGAGWWDGVLTYNRSGEYARLVWAAADRYATAAAPVS</sequence>
<dbReference type="InterPro" id="IPR023346">
    <property type="entry name" value="Lysozyme-like_dom_sf"/>
</dbReference>
<name>A0A7G7MRE8_9PSEU</name>
<protein>
    <submittedName>
        <fullName evidence="3">Lytic murein transglycosylase</fullName>
    </submittedName>
</protein>
<dbReference type="PANTHER" id="PTHR30163">
    <property type="entry name" value="MEMBRANE-BOUND LYTIC MUREIN TRANSGLYCOSYLASE B"/>
    <property type="match status" value="1"/>
</dbReference>